<dbReference type="OrthoDB" id="2446291at2759"/>
<feature type="region of interest" description="Disordered" evidence="1">
    <location>
        <begin position="202"/>
        <end position="222"/>
    </location>
</feature>
<protein>
    <submittedName>
        <fullName evidence="2">Uncharacterized protein</fullName>
    </submittedName>
</protein>
<accession>A0A6A6FB95</accession>
<name>A0A6A6FB95_9PEZI</name>
<dbReference type="Proteomes" id="UP000799539">
    <property type="component" value="Unassembled WGS sequence"/>
</dbReference>
<feature type="region of interest" description="Disordered" evidence="1">
    <location>
        <begin position="247"/>
        <end position="274"/>
    </location>
</feature>
<evidence type="ECO:0000256" key="1">
    <source>
        <dbReference type="SAM" id="MobiDB-lite"/>
    </source>
</evidence>
<proteinExistence type="predicted"/>
<gene>
    <name evidence="2" type="ORF">CERZMDRAFT_86016</name>
</gene>
<feature type="compositionally biased region" description="Polar residues" evidence="1">
    <location>
        <begin position="45"/>
        <end position="54"/>
    </location>
</feature>
<feature type="compositionally biased region" description="Basic and acidic residues" evidence="1">
    <location>
        <begin position="9"/>
        <end position="24"/>
    </location>
</feature>
<feature type="region of interest" description="Disordered" evidence="1">
    <location>
        <begin position="1"/>
        <end position="114"/>
    </location>
</feature>
<feature type="region of interest" description="Disordered" evidence="1">
    <location>
        <begin position="150"/>
        <end position="188"/>
    </location>
</feature>
<dbReference type="EMBL" id="ML992680">
    <property type="protein sequence ID" value="KAF2210719.1"/>
    <property type="molecule type" value="Genomic_DNA"/>
</dbReference>
<keyword evidence="3" id="KW-1185">Reference proteome</keyword>
<reference evidence="2" key="1">
    <citation type="journal article" date="2020" name="Stud. Mycol.">
        <title>101 Dothideomycetes genomes: a test case for predicting lifestyles and emergence of pathogens.</title>
        <authorList>
            <person name="Haridas S."/>
            <person name="Albert R."/>
            <person name="Binder M."/>
            <person name="Bloem J."/>
            <person name="Labutti K."/>
            <person name="Salamov A."/>
            <person name="Andreopoulos B."/>
            <person name="Baker S."/>
            <person name="Barry K."/>
            <person name="Bills G."/>
            <person name="Bluhm B."/>
            <person name="Cannon C."/>
            <person name="Castanera R."/>
            <person name="Culley D."/>
            <person name="Daum C."/>
            <person name="Ezra D."/>
            <person name="Gonzalez J."/>
            <person name="Henrissat B."/>
            <person name="Kuo A."/>
            <person name="Liang C."/>
            <person name="Lipzen A."/>
            <person name="Lutzoni F."/>
            <person name="Magnuson J."/>
            <person name="Mondo S."/>
            <person name="Nolan M."/>
            <person name="Ohm R."/>
            <person name="Pangilinan J."/>
            <person name="Park H.-J."/>
            <person name="Ramirez L."/>
            <person name="Alfaro M."/>
            <person name="Sun H."/>
            <person name="Tritt A."/>
            <person name="Yoshinaga Y."/>
            <person name="Zwiers L.-H."/>
            <person name="Turgeon B."/>
            <person name="Goodwin S."/>
            <person name="Spatafora J."/>
            <person name="Crous P."/>
            <person name="Grigoriev I."/>
        </authorList>
    </citation>
    <scope>NUCLEOTIDE SEQUENCE</scope>
    <source>
        <strain evidence="2">SCOH1-5</strain>
    </source>
</reference>
<dbReference type="AlphaFoldDB" id="A0A6A6FB95"/>
<evidence type="ECO:0000313" key="3">
    <source>
        <dbReference type="Proteomes" id="UP000799539"/>
    </source>
</evidence>
<organism evidence="2 3">
    <name type="scientific">Cercospora zeae-maydis SCOH1-5</name>
    <dbReference type="NCBI Taxonomy" id="717836"/>
    <lineage>
        <taxon>Eukaryota</taxon>
        <taxon>Fungi</taxon>
        <taxon>Dikarya</taxon>
        <taxon>Ascomycota</taxon>
        <taxon>Pezizomycotina</taxon>
        <taxon>Dothideomycetes</taxon>
        <taxon>Dothideomycetidae</taxon>
        <taxon>Mycosphaerellales</taxon>
        <taxon>Mycosphaerellaceae</taxon>
        <taxon>Cercospora</taxon>
    </lineage>
</organism>
<sequence>MFSSKKRARADSGSDQFRVEDVPFGKRARATTEASADSGKWFNDSVLSTPTSTAARHPADYDSDADTSSLRSEPGSPRDVSMHDHDMDMDDDDGTFSQSPEAEFLPRPTGPIPAFLGQKLQMNRVPTPMVPMRPGASPERIRTGYRQHVRRRHPQEYSASSDLLEVPSPIDEDEVPTPPSAAEAAESRLSMLSVSDVDMDGNEGTPRISLDPARPHLTRPDGEADLESAIDSEPMDCGSNGLIVRKQRQRSGALSSGNPSVPAPPIAGTNNKRGGFAMGFRPDCEKCRLRVPGHMNHFIV</sequence>
<feature type="compositionally biased region" description="Polar residues" evidence="1">
    <location>
        <begin position="250"/>
        <end position="259"/>
    </location>
</feature>
<evidence type="ECO:0000313" key="2">
    <source>
        <dbReference type="EMBL" id="KAF2210719.1"/>
    </source>
</evidence>